<dbReference type="PANTHER" id="PTHR33121:SF15">
    <property type="entry name" value="BLUE LIGHT- AND TEMPERATURE-REGULATED ANTIREPRESSOR BLUF"/>
    <property type="match status" value="1"/>
</dbReference>
<evidence type="ECO:0000313" key="3">
    <source>
        <dbReference type="Proteomes" id="UP000503820"/>
    </source>
</evidence>
<gene>
    <name evidence="2" type="ORF">DSM19430T_09940</name>
</gene>
<name>A0A7J0BRL4_9BACT</name>
<comment type="caution">
    <text evidence="2">The sequence shown here is derived from an EMBL/GenBank/DDBJ whole genome shotgun (WGS) entry which is preliminary data.</text>
</comment>
<dbReference type="CDD" id="cd01948">
    <property type="entry name" value="EAL"/>
    <property type="match status" value="1"/>
</dbReference>
<dbReference type="AlphaFoldDB" id="A0A7J0BRL4"/>
<dbReference type="RefSeq" id="WP_174408994.1">
    <property type="nucleotide sequence ID" value="NZ_BLVP01000005.1"/>
</dbReference>
<dbReference type="Proteomes" id="UP000503820">
    <property type="component" value="Unassembled WGS sequence"/>
</dbReference>
<dbReference type="Gene3D" id="3.20.20.450">
    <property type="entry name" value="EAL domain"/>
    <property type="match status" value="1"/>
</dbReference>
<keyword evidence="3" id="KW-1185">Reference proteome</keyword>
<dbReference type="PANTHER" id="PTHR33121">
    <property type="entry name" value="CYCLIC DI-GMP PHOSPHODIESTERASE PDEF"/>
    <property type="match status" value="1"/>
</dbReference>
<dbReference type="InterPro" id="IPR050706">
    <property type="entry name" value="Cyclic-di-GMP_PDE-like"/>
</dbReference>
<evidence type="ECO:0000259" key="1">
    <source>
        <dbReference type="PROSITE" id="PS50883"/>
    </source>
</evidence>
<dbReference type="GO" id="GO:0071111">
    <property type="term" value="F:cyclic-guanylate-specific phosphodiesterase activity"/>
    <property type="evidence" value="ECO:0007669"/>
    <property type="project" value="InterPro"/>
</dbReference>
<reference evidence="2 3" key="1">
    <citation type="submission" date="2020-05" db="EMBL/GenBank/DDBJ databases">
        <title>Draft genome sequence of Desulfovibrio psychrotolerans JS1T.</title>
        <authorList>
            <person name="Ueno A."/>
            <person name="Tamazawa S."/>
            <person name="Tamamura S."/>
            <person name="Murakami T."/>
            <person name="Kiyama T."/>
            <person name="Inomata H."/>
            <person name="Amano Y."/>
            <person name="Miyakawa K."/>
            <person name="Tamaki H."/>
            <person name="Naganuma T."/>
            <person name="Kaneko K."/>
        </authorList>
    </citation>
    <scope>NUCLEOTIDE SEQUENCE [LARGE SCALE GENOMIC DNA]</scope>
    <source>
        <strain evidence="2 3">JS1</strain>
    </source>
</reference>
<dbReference type="EMBL" id="BLVP01000005">
    <property type="protein sequence ID" value="GFM36310.1"/>
    <property type="molecule type" value="Genomic_DNA"/>
</dbReference>
<organism evidence="2 3">
    <name type="scientific">Desulfovibrio psychrotolerans</name>
    <dbReference type="NCBI Taxonomy" id="415242"/>
    <lineage>
        <taxon>Bacteria</taxon>
        <taxon>Pseudomonadati</taxon>
        <taxon>Thermodesulfobacteriota</taxon>
        <taxon>Desulfovibrionia</taxon>
        <taxon>Desulfovibrionales</taxon>
        <taxon>Desulfovibrionaceae</taxon>
        <taxon>Desulfovibrio</taxon>
    </lineage>
</organism>
<dbReference type="SUPFAM" id="SSF141868">
    <property type="entry name" value="EAL domain-like"/>
    <property type="match status" value="1"/>
</dbReference>
<dbReference type="InterPro" id="IPR001633">
    <property type="entry name" value="EAL_dom"/>
</dbReference>
<dbReference type="PROSITE" id="PS50883">
    <property type="entry name" value="EAL"/>
    <property type="match status" value="1"/>
</dbReference>
<accession>A0A7J0BRL4</accession>
<feature type="domain" description="EAL" evidence="1">
    <location>
        <begin position="108"/>
        <end position="359"/>
    </location>
</feature>
<dbReference type="SMART" id="SM00052">
    <property type="entry name" value="EAL"/>
    <property type="match status" value="1"/>
</dbReference>
<dbReference type="Pfam" id="PF00563">
    <property type="entry name" value="EAL"/>
    <property type="match status" value="1"/>
</dbReference>
<evidence type="ECO:0000313" key="2">
    <source>
        <dbReference type="EMBL" id="GFM36310.1"/>
    </source>
</evidence>
<protein>
    <recommendedName>
        <fullName evidence="1">EAL domain-containing protein</fullName>
    </recommendedName>
</protein>
<proteinExistence type="predicted"/>
<dbReference type="InterPro" id="IPR035919">
    <property type="entry name" value="EAL_sf"/>
</dbReference>
<sequence length="359" mass="39891">MRTPCPRCEMLPDSPPDEGVLYVVPPITEARQSLGRYLDGAGMPYELVTHGVFAIPYGPGGVERLCSDYFCTLGALEARDTRTLTLKRGSIVSVCDILRAQPLSALLARMHGRWLSGIIADERIVTYFHPIVRAEAPLEVYAYECLARGMENDGSIIAPDRMFSVARDADILFNLDRACRLAAIRDARRCRGDAMVFINFNPTAIYKPEFCLRTTLEAMEEAGFTPANVVFEVVESDHVGDVGHLLSVLDYYRERGFRVALDDLGAGYGSLNLLSQLRPDYIKLDIQLVRNVDSDSYKARITENLLELATRLDIPSIAEGVETVAEWQWLKAHGARLVQGYLFARPAAEPPRPVLPGRG</sequence>